<dbReference type="GO" id="GO:0050660">
    <property type="term" value="F:flavin adenine dinucleotide binding"/>
    <property type="evidence" value="ECO:0007669"/>
    <property type="project" value="InterPro"/>
</dbReference>
<dbReference type="GO" id="GO:0006552">
    <property type="term" value="P:L-leucine catabolic process"/>
    <property type="evidence" value="ECO:0007669"/>
    <property type="project" value="TreeGrafter"/>
</dbReference>
<dbReference type="SUPFAM" id="SSF56645">
    <property type="entry name" value="Acyl-CoA dehydrogenase NM domain-like"/>
    <property type="match status" value="1"/>
</dbReference>
<feature type="domain" description="Acyl-CoA dehydrogenase/oxidase N-terminal" evidence="3">
    <location>
        <begin position="44"/>
        <end position="123"/>
    </location>
</feature>
<dbReference type="InterPro" id="IPR013107">
    <property type="entry name" value="Acyl-CoA_DH_C"/>
</dbReference>
<feature type="region of interest" description="Disordered" evidence="2">
    <location>
        <begin position="406"/>
        <end position="427"/>
    </location>
</feature>
<dbReference type="GO" id="GO:0008470">
    <property type="term" value="F:3-methylbutanoyl-CoA dehydrogenase activity"/>
    <property type="evidence" value="ECO:0007669"/>
    <property type="project" value="TreeGrafter"/>
</dbReference>
<protein>
    <submittedName>
        <fullName evidence="5">Monooxygenase</fullName>
    </submittedName>
</protein>
<accession>A0A6L8V7G8</accession>
<dbReference type="PIRSF" id="PIRSF016578">
    <property type="entry name" value="HsaA"/>
    <property type="match status" value="1"/>
</dbReference>
<dbReference type="PANTHER" id="PTHR43884">
    <property type="entry name" value="ACYL-COA DEHYDROGENASE"/>
    <property type="match status" value="1"/>
</dbReference>
<sequence length="427" mass="46631">MGIHEGVWGIGPSDNYTKLAERFRPTFLRIREGAVHRELNRKLLHEEIHWLRACGFGTIRLSQEDGGLGATLPELFGLLIELSEADSNVTQALRIHFGFVERILNLPDGERRERWLRRIAEGEIVGNALTEIGENKVGSIATTLSQAEDQLRLNGIKFYSTGTIYADWIVVSATAGEDDIVSAIVPAAAEGVDIVDDWAGFGQTLTGSGTTKFVNTPVERQDVFARETYTKYGTAFAQMVHLATLAGISRAAARDVAAAVAERRRTYSHASADRAGEDPQVLQVVGRVHSQAYAAGAIVLKAAEAVQRAYEAKTSEDAEYVEWANVEAEVEVAQAQTIVARLTLEATAAIFDALGASATARSKGLDRYWRNARTITSHNPLIYKERIVGDYAVNGTRPPFAWQTGIDARSHADQTTGDNDVRLKPPS</sequence>
<dbReference type="InterPro" id="IPR013786">
    <property type="entry name" value="AcylCoA_DH/ox_N"/>
</dbReference>
<dbReference type="Gene3D" id="1.20.140.10">
    <property type="entry name" value="Butyryl-CoA Dehydrogenase, subunit A, domain 3"/>
    <property type="match status" value="1"/>
</dbReference>
<dbReference type="InterPro" id="IPR009100">
    <property type="entry name" value="AcylCoA_DH/oxidase_NM_dom_sf"/>
</dbReference>
<evidence type="ECO:0000259" key="4">
    <source>
        <dbReference type="Pfam" id="PF08028"/>
    </source>
</evidence>
<keyword evidence="1" id="KW-0560">Oxidoreductase</keyword>
<dbReference type="SUPFAM" id="SSF47203">
    <property type="entry name" value="Acyl-CoA dehydrogenase C-terminal domain-like"/>
    <property type="match status" value="1"/>
</dbReference>
<dbReference type="InterPro" id="IPR037069">
    <property type="entry name" value="AcylCoA_DH/ox_N_sf"/>
</dbReference>
<dbReference type="Proteomes" id="UP000481087">
    <property type="component" value="Unassembled WGS sequence"/>
</dbReference>
<dbReference type="Gene3D" id="1.10.540.10">
    <property type="entry name" value="Acyl-CoA dehydrogenase/oxidase, N-terminal domain"/>
    <property type="match status" value="1"/>
</dbReference>
<organism evidence="5 6">
    <name type="scientific">Paenibacillus silvestris</name>
    <dbReference type="NCBI Taxonomy" id="2606219"/>
    <lineage>
        <taxon>Bacteria</taxon>
        <taxon>Bacillati</taxon>
        <taxon>Bacillota</taxon>
        <taxon>Bacilli</taxon>
        <taxon>Bacillales</taxon>
        <taxon>Paenibacillaceae</taxon>
        <taxon>Paenibacillus</taxon>
    </lineage>
</organism>
<evidence type="ECO:0000313" key="6">
    <source>
        <dbReference type="Proteomes" id="UP000481087"/>
    </source>
</evidence>
<name>A0A6L8V7G8_9BACL</name>
<gene>
    <name evidence="5" type="ORF">GQF01_25970</name>
</gene>
<evidence type="ECO:0000256" key="2">
    <source>
        <dbReference type="SAM" id="MobiDB-lite"/>
    </source>
</evidence>
<dbReference type="EMBL" id="WTUZ01000022">
    <property type="protein sequence ID" value="MZQ85572.1"/>
    <property type="molecule type" value="Genomic_DNA"/>
</dbReference>
<comment type="caution">
    <text evidence="5">The sequence shown here is derived from an EMBL/GenBank/DDBJ whole genome shotgun (WGS) entry which is preliminary data.</text>
</comment>
<evidence type="ECO:0000313" key="5">
    <source>
        <dbReference type="EMBL" id="MZQ85572.1"/>
    </source>
</evidence>
<dbReference type="Gene3D" id="2.40.110.10">
    <property type="entry name" value="Butyryl-CoA Dehydrogenase, subunit A, domain 2"/>
    <property type="match status" value="1"/>
</dbReference>
<evidence type="ECO:0000256" key="1">
    <source>
        <dbReference type="ARBA" id="ARBA00023002"/>
    </source>
</evidence>
<dbReference type="InterPro" id="IPR036250">
    <property type="entry name" value="AcylCo_DH-like_C"/>
</dbReference>
<dbReference type="Pfam" id="PF08028">
    <property type="entry name" value="Acyl-CoA_dh_2"/>
    <property type="match status" value="1"/>
</dbReference>
<dbReference type="AlphaFoldDB" id="A0A6L8V7G8"/>
<evidence type="ECO:0000259" key="3">
    <source>
        <dbReference type="Pfam" id="PF02771"/>
    </source>
</evidence>
<dbReference type="InterPro" id="IPR046373">
    <property type="entry name" value="Acyl-CoA_Oxase/DH_mid-dom_sf"/>
</dbReference>
<dbReference type="RefSeq" id="WP_161409803.1">
    <property type="nucleotide sequence ID" value="NZ_WTUZ01000022.1"/>
</dbReference>
<proteinExistence type="predicted"/>
<dbReference type="PANTHER" id="PTHR43884:SF12">
    <property type="entry name" value="ISOVALERYL-COA DEHYDROGENASE, MITOCHONDRIAL-RELATED"/>
    <property type="match status" value="1"/>
</dbReference>
<keyword evidence="5" id="KW-0503">Monooxygenase</keyword>
<reference evidence="5 6" key="1">
    <citation type="submission" date="2019-12" db="EMBL/GenBank/DDBJ databases">
        <title>Paenibacillus sp. nov. sp. isolated from soil.</title>
        <authorList>
            <person name="Kim J."/>
            <person name="Jeong S.E."/>
            <person name="Jung H.S."/>
            <person name="Jeon C.O."/>
        </authorList>
    </citation>
    <scope>NUCLEOTIDE SEQUENCE [LARGE SCALE GENOMIC DNA]</scope>
    <source>
        <strain evidence="5 6">5J-6</strain>
    </source>
</reference>
<dbReference type="GO" id="GO:0004497">
    <property type="term" value="F:monooxygenase activity"/>
    <property type="evidence" value="ECO:0007669"/>
    <property type="project" value="UniProtKB-KW"/>
</dbReference>
<feature type="domain" description="Acyl-CoA dehydrogenase C-terminal" evidence="4">
    <location>
        <begin position="242"/>
        <end position="379"/>
    </location>
</feature>
<dbReference type="Pfam" id="PF02771">
    <property type="entry name" value="Acyl-CoA_dh_N"/>
    <property type="match status" value="1"/>
</dbReference>
<keyword evidence="6" id="KW-1185">Reference proteome</keyword>